<evidence type="ECO:0000256" key="1">
    <source>
        <dbReference type="ARBA" id="ARBA00012528"/>
    </source>
</evidence>
<gene>
    <name evidence="4" type="ORF">OOT00_05585</name>
</gene>
<dbReference type="Proteomes" id="UP001209681">
    <property type="component" value="Unassembled WGS sequence"/>
</dbReference>
<evidence type="ECO:0000256" key="2">
    <source>
        <dbReference type="ARBA" id="ARBA00034247"/>
    </source>
</evidence>
<dbReference type="EMBL" id="JAPFPW010000004">
    <property type="protein sequence ID" value="MCW7753458.1"/>
    <property type="molecule type" value="Genomic_DNA"/>
</dbReference>
<dbReference type="NCBIfam" id="TIGR00254">
    <property type="entry name" value="GGDEF"/>
    <property type="match status" value="1"/>
</dbReference>
<dbReference type="Pfam" id="PF08495">
    <property type="entry name" value="FIST"/>
    <property type="match status" value="1"/>
</dbReference>
<dbReference type="SMART" id="SM00267">
    <property type="entry name" value="GGDEF"/>
    <property type="match status" value="1"/>
</dbReference>
<proteinExistence type="predicted"/>
<dbReference type="PROSITE" id="PS50887">
    <property type="entry name" value="GGDEF"/>
    <property type="match status" value="1"/>
</dbReference>
<dbReference type="EC" id="2.7.7.65" evidence="1"/>
<dbReference type="RefSeq" id="WP_265424326.1">
    <property type="nucleotide sequence ID" value="NZ_JAPFPW010000004.1"/>
</dbReference>
<evidence type="ECO:0000313" key="4">
    <source>
        <dbReference type="EMBL" id="MCW7753458.1"/>
    </source>
</evidence>
<dbReference type="InterPro" id="IPR013702">
    <property type="entry name" value="FIST_domain_N"/>
</dbReference>
<dbReference type="InterPro" id="IPR019494">
    <property type="entry name" value="FIST_C"/>
</dbReference>
<organism evidence="4 5">
    <name type="scientific">Desulfobotulus pelophilus</name>
    <dbReference type="NCBI Taxonomy" id="2823377"/>
    <lineage>
        <taxon>Bacteria</taxon>
        <taxon>Pseudomonadati</taxon>
        <taxon>Thermodesulfobacteriota</taxon>
        <taxon>Desulfobacteria</taxon>
        <taxon>Desulfobacterales</taxon>
        <taxon>Desulfobacteraceae</taxon>
        <taxon>Desulfobotulus</taxon>
    </lineage>
</organism>
<name>A0ABT3N7M0_9BACT</name>
<keyword evidence="4" id="KW-0808">Transferase</keyword>
<dbReference type="Pfam" id="PF10442">
    <property type="entry name" value="FIST_C"/>
    <property type="match status" value="1"/>
</dbReference>
<dbReference type="InterPro" id="IPR029787">
    <property type="entry name" value="Nucleotide_cyclase"/>
</dbReference>
<accession>A0ABT3N7M0</accession>
<dbReference type="PANTHER" id="PTHR45138">
    <property type="entry name" value="REGULATORY COMPONENTS OF SENSORY TRANSDUCTION SYSTEM"/>
    <property type="match status" value="1"/>
</dbReference>
<evidence type="ECO:0000313" key="5">
    <source>
        <dbReference type="Proteomes" id="UP001209681"/>
    </source>
</evidence>
<dbReference type="Gene3D" id="3.30.70.270">
    <property type="match status" value="1"/>
</dbReference>
<feature type="domain" description="GGDEF" evidence="3">
    <location>
        <begin position="452"/>
        <end position="589"/>
    </location>
</feature>
<dbReference type="SMART" id="SM00897">
    <property type="entry name" value="FIST"/>
    <property type="match status" value="1"/>
</dbReference>
<comment type="catalytic activity">
    <reaction evidence="2">
        <text>2 GTP = 3',3'-c-di-GMP + 2 diphosphate</text>
        <dbReference type="Rhea" id="RHEA:24898"/>
        <dbReference type="ChEBI" id="CHEBI:33019"/>
        <dbReference type="ChEBI" id="CHEBI:37565"/>
        <dbReference type="ChEBI" id="CHEBI:58805"/>
        <dbReference type="EC" id="2.7.7.65"/>
    </reaction>
</comment>
<dbReference type="PANTHER" id="PTHR45138:SF9">
    <property type="entry name" value="DIGUANYLATE CYCLASE DGCM-RELATED"/>
    <property type="match status" value="1"/>
</dbReference>
<dbReference type="SMART" id="SM01204">
    <property type="entry name" value="FIST_C"/>
    <property type="match status" value="1"/>
</dbReference>
<dbReference type="GO" id="GO:0052621">
    <property type="term" value="F:diguanylate cyclase activity"/>
    <property type="evidence" value="ECO:0007669"/>
    <property type="project" value="UniProtKB-EC"/>
</dbReference>
<dbReference type="Pfam" id="PF00990">
    <property type="entry name" value="GGDEF"/>
    <property type="match status" value="1"/>
</dbReference>
<dbReference type="SUPFAM" id="SSF55073">
    <property type="entry name" value="Nucleotide cyclase"/>
    <property type="match status" value="1"/>
</dbReference>
<keyword evidence="5" id="KW-1185">Reference proteome</keyword>
<sequence>MRTINFIYKDKQDLLRQSKQISSCTGENILIQVFSGVLSQSYLSLLLRDIREVFPGSAVLGTSSSGEILDGRIVNGRVVVSISFFEHTIVRSAMVSQNDNLEMAGEEIAAMIGRQDARAMIVFACGIKDGMFINGTPLLRALKIFFADTVIAGAHAGDNEKGIETFVFTEKGVSSQGVAAVAFFSEKLRVHTGINRNWVPIGKKFTVTGARQNIVYSIDDQSPYELYRHYLGNEIAKNLPLSAVNFPLMVEREGLGITVSPVSICSKNGSFRFVHDFFTGEQLRFSFCHAGLLRQGSVKIRNELKSFGPQSVFIYSCVARKRVLGGAASAELSMLQGFPASAGFFSYGEYYSADGNQVDFFTQTMTTLSLSEGVGETGTGIADDPGNKNISIEFQNLEFLHKLVETITGELETTNRELAHLARKDPVTGLYNRRFCDKFLQDEISRQSRVHGIITILLLDIDHFKLFNDRYGHVAGDGCLRAVSKKIMEAAKRPGDIPCRFGGEEFLCILSMTDHEGGKKIAEEIMRNVTALAIPHCDSPTSEYVSVSIGVLTMRCQKDMSGPAMIERCDRLLYEAKEKGRNMMVAEDVS</sequence>
<dbReference type="InterPro" id="IPR050469">
    <property type="entry name" value="Diguanylate_Cyclase"/>
</dbReference>
<evidence type="ECO:0000259" key="3">
    <source>
        <dbReference type="PROSITE" id="PS50887"/>
    </source>
</evidence>
<keyword evidence="4" id="KW-0548">Nucleotidyltransferase</keyword>
<reference evidence="4 5" key="1">
    <citation type="submission" date="2022-11" db="EMBL/GenBank/DDBJ databases">
        <title>Desulfobotulus tamanensis H1 sp. nov. - anaerobic, alkaliphilic, sulphate reducing bacterium isolated from terrestrial mud volcano.</title>
        <authorList>
            <person name="Frolova A."/>
            <person name="Merkel A.Y."/>
            <person name="Slobodkin A.I."/>
        </authorList>
    </citation>
    <scope>NUCLEOTIDE SEQUENCE [LARGE SCALE GENOMIC DNA]</scope>
    <source>
        <strain evidence="4 5">H1</strain>
    </source>
</reference>
<dbReference type="InterPro" id="IPR043128">
    <property type="entry name" value="Rev_trsase/Diguanyl_cyclase"/>
</dbReference>
<dbReference type="InterPro" id="IPR000160">
    <property type="entry name" value="GGDEF_dom"/>
</dbReference>
<dbReference type="CDD" id="cd01949">
    <property type="entry name" value="GGDEF"/>
    <property type="match status" value="1"/>
</dbReference>
<protein>
    <recommendedName>
        <fullName evidence="1">diguanylate cyclase</fullName>
        <ecNumber evidence="1">2.7.7.65</ecNumber>
    </recommendedName>
</protein>
<comment type="caution">
    <text evidence="4">The sequence shown here is derived from an EMBL/GenBank/DDBJ whole genome shotgun (WGS) entry which is preliminary data.</text>
</comment>